<dbReference type="AlphaFoldDB" id="A0AAV3U8I9"/>
<organism evidence="1 2">
    <name type="scientific">Halioxenophilus aromaticivorans</name>
    <dbReference type="NCBI Taxonomy" id="1306992"/>
    <lineage>
        <taxon>Bacteria</taxon>
        <taxon>Pseudomonadati</taxon>
        <taxon>Pseudomonadota</taxon>
        <taxon>Gammaproteobacteria</taxon>
        <taxon>Alteromonadales</taxon>
        <taxon>Alteromonadaceae</taxon>
        <taxon>Halioxenophilus</taxon>
    </lineage>
</organism>
<keyword evidence="2" id="KW-1185">Reference proteome</keyword>
<evidence type="ECO:0000313" key="2">
    <source>
        <dbReference type="Proteomes" id="UP001409585"/>
    </source>
</evidence>
<evidence type="ECO:0000313" key="1">
    <source>
        <dbReference type="EMBL" id="GAA4958793.1"/>
    </source>
</evidence>
<sequence>MVGLHGLEPWTYLVLYRVESGALISDIAGGVRGRKVVGLYGLRVWTYLVL</sequence>
<protein>
    <submittedName>
        <fullName evidence="1">Uncharacterized protein</fullName>
    </submittedName>
</protein>
<dbReference type="EMBL" id="BAABLX010000077">
    <property type="protein sequence ID" value="GAA4958793.1"/>
    <property type="molecule type" value="Genomic_DNA"/>
</dbReference>
<comment type="caution">
    <text evidence="1">The sequence shown here is derived from an EMBL/GenBank/DDBJ whole genome shotgun (WGS) entry which is preliminary data.</text>
</comment>
<proteinExistence type="predicted"/>
<name>A0AAV3U8I9_9ALTE</name>
<reference evidence="2" key="1">
    <citation type="journal article" date="2019" name="Int. J. Syst. Evol. Microbiol.">
        <title>The Global Catalogue of Microorganisms (GCM) 10K type strain sequencing project: providing services to taxonomists for standard genome sequencing and annotation.</title>
        <authorList>
            <consortium name="The Broad Institute Genomics Platform"/>
            <consortium name="The Broad Institute Genome Sequencing Center for Infectious Disease"/>
            <person name="Wu L."/>
            <person name="Ma J."/>
        </authorList>
    </citation>
    <scope>NUCLEOTIDE SEQUENCE [LARGE SCALE GENOMIC DNA]</scope>
    <source>
        <strain evidence="2">JCM 19134</strain>
    </source>
</reference>
<dbReference type="Proteomes" id="UP001409585">
    <property type="component" value="Unassembled WGS sequence"/>
</dbReference>
<accession>A0AAV3U8I9</accession>
<gene>
    <name evidence="1" type="ORF">GCM10025791_44470</name>
</gene>